<comment type="subcellular location">
    <subcellularLocation>
        <location evidence="8">Cell membrane</location>
        <topology evidence="8">Multi-pass membrane protein</topology>
    </subcellularLocation>
    <subcellularLocation>
        <location evidence="1">Membrane</location>
        <topology evidence="1">Multi-pass membrane protein</topology>
    </subcellularLocation>
</comment>
<accession>A0A2S5GFH8</accession>
<dbReference type="GO" id="GO:0046428">
    <property type="term" value="F:1,4-dihydroxy-2-naphthoate polyprenyltransferase activity"/>
    <property type="evidence" value="ECO:0007669"/>
    <property type="project" value="UniProtKB-UniRule"/>
</dbReference>
<feature type="transmembrane region" description="Helical" evidence="8">
    <location>
        <begin position="178"/>
        <end position="200"/>
    </location>
</feature>
<dbReference type="InterPro" id="IPR000537">
    <property type="entry name" value="UbiA_prenyltransferase"/>
</dbReference>
<evidence type="ECO:0000256" key="7">
    <source>
        <dbReference type="ARBA" id="ARBA00023136"/>
    </source>
</evidence>
<feature type="transmembrane region" description="Helical" evidence="8">
    <location>
        <begin position="282"/>
        <end position="303"/>
    </location>
</feature>
<dbReference type="FunFam" id="1.10.357.140:FF:000007">
    <property type="entry name" value="1,4-dihydroxy-2-naphthoate octaprenyltransferase"/>
    <property type="match status" value="1"/>
</dbReference>
<comment type="pathway">
    <text evidence="8">Quinol/quinone metabolism; menaquinone biosynthesis; menaquinol from 1,4-dihydroxy-2-naphthoate: step 1/2.</text>
</comment>
<dbReference type="GO" id="GO:0009234">
    <property type="term" value="P:menaquinone biosynthetic process"/>
    <property type="evidence" value="ECO:0007669"/>
    <property type="project" value="UniProtKB-UniRule"/>
</dbReference>
<comment type="catalytic activity">
    <reaction evidence="8">
        <text>an all-trans-polyprenyl diphosphate + 1,4-dihydroxy-2-naphthoate + H(+) = a 2-demethylmenaquinol + CO2 + diphosphate</text>
        <dbReference type="Rhea" id="RHEA:26478"/>
        <dbReference type="Rhea" id="RHEA-COMP:9563"/>
        <dbReference type="Rhea" id="RHEA-COMP:9564"/>
        <dbReference type="ChEBI" id="CHEBI:11173"/>
        <dbReference type="ChEBI" id="CHEBI:15378"/>
        <dbReference type="ChEBI" id="CHEBI:16526"/>
        <dbReference type="ChEBI" id="CHEBI:33019"/>
        <dbReference type="ChEBI" id="CHEBI:55437"/>
        <dbReference type="ChEBI" id="CHEBI:58914"/>
        <dbReference type="EC" id="2.5.1.74"/>
    </reaction>
</comment>
<dbReference type="OrthoDB" id="9767568at2"/>
<keyword evidence="6 8" id="KW-1133">Transmembrane helix</keyword>
<evidence type="ECO:0000256" key="5">
    <source>
        <dbReference type="ARBA" id="ARBA00022692"/>
    </source>
</evidence>
<dbReference type="EC" id="2.5.1.74" evidence="8 9"/>
<dbReference type="NCBIfam" id="NF004749">
    <property type="entry name" value="PRK06080.1-1"/>
    <property type="match status" value="1"/>
</dbReference>
<evidence type="ECO:0000256" key="6">
    <source>
        <dbReference type="ARBA" id="ARBA00022989"/>
    </source>
</evidence>
<protein>
    <recommendedName>
        <fullName evidence="8 9">1,4-dihydroxy-2-naphthoate octaprenyltransferase</fullName>
        <shortName evidence="8">DHNA-octaprenyltransferase</shortName>
        <ecNumber evidence="8 9">2.5.1.74</ecNumber>
    </recommendedName>
</protein>
<dbReference type="EMBL" id="PREZ01000002">
    <property type="protein sequence ID" value="PPA71756.1"/>
    <property type="molecule type" value="Genomic_DNA"/>
</dbReference>
<evidence type="ECO:0000313" key="11">
    <source>
        <dbReference type="Proteomes" id="UP000239047"/>
    </source>
</evidence>
<evidence type="ECO:0000256" key="1">
    <source>
        <dbReference type="ARBA" id="ARBA00004141"/>
    </source>
</evidence>
<feature type="transmembrane region" description="Helical" evidence="8">
    <location>
        <begin position="98"/>
        <end position="116"/>
    </location>
</feature>
<dbReference type="GO" id="GO:0005886">
    <property type="term" value="C:plasma membrane"/>
    <property type="evidence" value="ECO:0007669"/>
    <property type="project" value="UniProtKB-SubCell"/>
</dbReference>
<dbReference type="Gene3D" id="1.10.357.140">
    <property type="entry name" value="UbiA prenyltransferase"/>
    <property type="match status" value="1"/>
</dbReference>
<evidence type="ECO:0000313" key="10">
    <source>
        <dbReference type="EMBL" id="PPA71756.1"/>
    </source>
</evidence>
<evidence type="ECO:0000256" key="4">
    <source>
        <dbReference type="ARBA" id="ARBA00022679"/>
    </source>
</evidence>
<keyword evidence="4 8" id="KW-0808">Transferase</keyword>
<dbReference type="InterPro" id="IPR044878">
    <property type="entry name" value="UbiA_sf"/>
</dbReference>
<feature type="transmembrane region" description="Helical" evidence="8">
    <location>
        <begin position="122"/>
        <end position="141"/>
    </location>
</feature>
<sequence>MNTQPERDHGFQIWWQLTRPHTLTAAFVPVLLGTVLALEYTSSLHWPLFLAMLLASILIQAATNMINEYYDFKRGLDNENSVGIGGAIVRNGVKPETVIRLAFTLFGIALLLGIYICMNSSWWIAVIGLICMAAAYFYTGGPMPIAYTPFGEITAGFFMGFVIILISFFIQTGAINNVVMLVSIPVSILVGAILLANNIRDLDGDKENGRKTIAILLGRKNAIYFLASMFAVAYGSVVALVLMGIVSPWLFISFLSIPKAVKATNGFIGKTMPIQMMPAMKATAQTNTIFGFLLSIGLLIGYFV</sequence>
<dbReference type="CDD" id="cd13962">
    <property type="entry name" value="PT_UbiA_UBIAD1"/>
    <property type="match status" value="1"/>
</dbReference>
<dbReference type="PANTHER" id="PTHR13929:SF0">
    <property type="entry name" value="UBIA PRENYLTRANSFERASE DOMAIN-CONTAINING PROTEIN 1"/>
    <property type="match status" value="1"/>
</dbReference>
<dbReference type="GO" id="GO:0042371">
    <property type="term" value="P:vitamin K biosynthetic process"/>
    <property type="evidence" value="ECO:0007669"/>
    <property type="project" value="TreeGrafter"/>
</dbReference>
<dbReference type="Proteomes" id="UP000239047">
    <property type="component" value="Unassembled WGS sequence"/>
</dbReference>
<evidence type="ECO:0000256" key="3">
    <source>
        <dbReference type="ARBA" id="ARBA00022475"/>
    </source>
</evidence>
<keyword evidence="3 8" id="KW-1003">Cell membrane</keyword>
<dbReference type="AlphaFoldDB" id="A0A2S5GFH8"/>
<dbReference type="PANTHER" id="PTHR13929">
    <property type="entry name" value="1,4-DIHYDROXY-2-NAPHTHOATE OCTAPRENYLTRANSFERASE"/>
    <property type="match status" value="1"/>
</dbReference>
<evidence type="ECO:0000256" key="8">
    <source>
        <dbReference type="HAMAP-Rule" id="MF_01937"/>
    </source>
</evidence>
<comment type="similarity">
    <text evidence="8">Belongs to the MenA family. Type 1 subfamily.</text>
</comment>
<feature type="transmembrane region" description="Helical" evidence="8">
    <location>
        <begin position="44"/>
        <end position="66"/>
    </location>
</feature>
<name>A0A2S5GFH8_9BACL</name>
<reference evidence="10 11" key="1">
    <citation type="submission" date="2018-02" db="EMBL/GenBank/DDBJ databases">
        <title>Jeotgalibacillus proteolyticum sp. nov. a protease producing bacterium isolated from ocean sediments of Laizhou Bay.</title>
        <authorList>
            <person name="Li Y."/>
        </authorList>
    </citation>
    <scope>NUCLEOTIDE SEQUENCE [LARGE SCALE GENOMIC DNA]</scope>
    <source>
        <strain evidence="10 11">22-7</strain>
    </source>
</reference>
<keyword evidence="2 8" id="KW-0474">Menaquinone biosynthesis</keyword>
<feature type="transmembrane region" description="Helical" evidence="8">
    <location>
        <begin position="21"/>
        <end position="38"/>
    </location>
</feature>
<dbReference type="PIRSF" id="PIRSF005355">
    <property type="entry name" value="UBIAD1"/>
    <property type="match status" value="1"/>
</dbReference>
<gene>
    <name evidence="8" type="primary">menA</name>
    <name evidence="10" type="ORF">C4B60_06830</name>
</gene>
<dbReference type="Pfam" id="PF01040">
    <property type="entry name" value="UbiA"/>
    <property type="match status" value="1"/>
</dbReference>
<dbReference type="NCBIfam" id="TIGR00751">
    <property type="entry name" value="menA"/>
    <property type="match status" value="1"/>
</dbReference>
<dbReference type="UniPathway" id="UPA00079">
    <property type="reaction ID" value="UER00168"/>
</dbReference>
<feature type="transmembrane region" description="Helical" evidence="8">
    <location>
        <begin position="221"/>
        <end position="246"/>
    </location>
</feature>
<dbReference type="HAMAP" id="MF_01937">
    <property type="entry name" value="MenA_1"/>
    <property type="match status" value="1"/>
</dbReference>
<dbReference type="Gene3D" id="1.20.120.1780">
    <property type="entry name" value="UbiA prenyltransferase"/>
    <property type="match status" value="1"/>
</dbReference>
<comment type="caution">
    <text evidence="10">The sequence shown here is derived from an EMBL/GenBank/DDBJ whole genome shotgun (WGS) entry which is preliminary data.</text>
</comment>
<dbReference type="InterPro" id="IPR004657">
    <property type="entry name" value="MenA"/>
</dbReference>
<evidence type="ECO:0000256" key="2">
    <source>
        <dbReference type="ARBA" id="ARBA00022428"/>
    </source>
</evidence>
<keyword evidence="5 8" id="KW-0812">Transmembrane</keyword>
<dbReference type="InterPro" id="IPR026046">
    <property type="entry name" value="UBIAD1"/>
</dbReference>
<comment type="function">
    <text evidence="8">Conversion of 1,4-dihydroxy-2-naphthoate (DHNA) to demethylmenaquinone (DMK).</text>
</comment>
<feature type="transmembrane region" description="Helical" evidence="8">
    <location>
        <begin position="153"/>
        <end position="172"/>
    </location>
</feature>
<organism evidence="10 11">
    <name type="scientific">Jeotgalibacillus proteolyticus</name>
    <dbReference type="NCBI Taxonomy" id="2082395"/>
    <lineage>
        <taxon>Bacteria</taxon>
        <taxon>Bacillati</taxon>
        <taxon>Bacillota</taxon>
        <taxon>Bacilli</taxon>
        <taxon>Bacillales</taxon>
        <taxon>Caryophanaceae</taxon>
        <taxon>Jeotgalibacillus</taxon>
    </lineage>
</organism>
<dbReference type="RefSeq" id="WP_104057244.1">
    <property type="nucleotide sequence ID" value="NZ_PREZ01000002.1"/>
</dbReference>
<proteinExistence type="inferred from homology"/>
<keyword evidence="7 8" id="KW-0472">Membrane</keyword>
<keyword evidence="11" id="KW-1185">Reference proteome</keyword>
<evidence type="ECO:0000256" key="9">
    <source>
        <dbReference type="NCBIfam" id="TIGR00751"/>
    </source>
</evidence>